<sequence length="96" mass="11079">MDKALLPWDEVMSHTGLFKNIMGERDPKFTSELWNNLHTLFGTKLSFSIAYHLQADVLAKIIIQALEEMRRRTCAFGLEFKDSDGFTHDWCTLITA</sequence>
<dbReference type="InterPro" id="IPR012337">
    <property type="entry name" value="RNaseH-like_sf"/>
</dbReference>
<comment type="caution">
    <text evidence="1">The sequence shown here is derived from an EMBL/GenBank/DDBJ whole genome shotgun (WGS) entry which is preliminary data.</text>
</comment>
<dbReference type="OrthoDB" id="10267344at2759"/>
<accession>A0A9Q3GNX7</accession>
<keyword evidence="2" id="KW-1185">Reference proteome</keyword>
<reference evidence="1" key="1">
    <citation type="submission" date="2021-03" db="EMBL/GenBank/DDBJ databases">
        <title>Draft genome sequence of rust myrtle Austropuccinia psidii MF-1, a brazilian biotype.</title>
        <authorList>
            <person name="Quecine M.C."/>
            <person name="Pachon D.M.R."/>
            <person name="Bonatelli M.L."/>
            <person name="Correr F.H."/>
            <person name="Franceschini L.M."/>
            <person name="Leite T.F."/>
            <person name="Margarido G.R.A."/>
            <person name="Almeida C.A."/>
            <person name="Ferrarezi J.A."/>
            <person name="Labate C.A."/>
        </authorList>
    </citation>
    <scope>NUCLEOTIDE SEQUENCE</scope>
    <source>
        <strain evidence="1">MF-1</strain>
    </source>
</reference>
<dbReference type="AlphaFoldDB" id="A0A9Q3GNX7"/>
<gene>
    <name evidence="1" type="ORF">O181_013427</name>
</gene>
<dbReference type="Gene3D" id="3.30.420.10">
    <property type="entry name" value="Ribonuclease H-like superfamily/Ribonuclease H"/>
    <property type="match status" value="1"/>
</dbReference>
<protein>
    <submittedName>
        <fullName evidence="1">Uncharacterized protein</fullName>
    </submittedName>
</protein>
<dbReference type="Proteomes" id="UP000765509">
    <property type="component" value="Unassembled WGS sequence"/>
</dbReference>
<dbReference type="GO" id="GO:0003676">
    <property type="term" value="F:nucleic acid binding"/>
    <property type="evidence" value="ECO:0007669"/>
    <property type="project" value="InterPro"/>
</dbReference>
<evidence type="ECO:0000313" key="2">
    <source>
        <dbReference type="Proteomes" id="UP000765509"/>
    </source>
</evidence>
<dbReference type="InterPro" id="IPR036397">
    <property type="entry name" value="RNaseH_sf"/>
</dbReference>
<organism evidence="1 2">
    <name type="scientific">Austropuccinia psidii MF-1</name>
    <dbReference type="NCBI Taxonomy" id="1389203"/>
    <lineage>
        <taxon>Eukaryota</taxon>
        <taxon>Fungi</taxon>
        <taxon>Dikarya</taxon>
        <taxon>Basidiomycota</taxon>
        <taxon>Pucciniomycotina</taxon>
        <taxon>Pucciniomycetes</taxon>
        <taxon>Pucciniales</taxon>
        <taxon>Sphaerophragmiaceae</taxon>
        <taxon>Austropuccinia</taxon>
    </lineage>
</organism>
<evidence type="ECO:0000313" key="1">
    <source>
        <dbReference type="EMBL" id="MBW0473712.1"/>
    </source>
</evidence>
<dbReference type="SUPFAM" id="SSF53098">
    <property type="entry name" value="Ribonuclease H-like"/>
    <property type="match status" value="1"/>
</dbReference>
<dbReference type="EMBL" id="AVOT02003505">
    <property type="protein sequence ID" value="MBW0473712.1"/>
    <property type="molecule type" value="Genomic_DNA"/>
</dbReference>
<proteinExistence type="predicted"/>
<name>A0A9Q3GNX7_9BASI</name>